<evidence type="ECO:0000313" key="8">
    <source>
        <dbReference type="Proteomes" id="UP000251835"/>
    </source>
</evidence>
<dbReference type="EMBL" id="QENZ01000003">
    <property type="protein sequence ID" value="PVX52370.1"/>
    <property type="molecule type" value="Genomic_DNA"/>
</dbReference>
<keyword evidence="2" id="KW-1003">Cell membrane</keyword>
<evidence type="ECO:0000313" key="7">
    <source>
        <dbReference type="EMBL" id="PVX52370.1"/>
    </source>
</evidence>
<name>A0A7L4URJ8_BALHA</name>
<feature type="transmembrane region" description="Helical" evidence="6">
    <location>
        <begin position="227"/>
        <end position="249"/>
    </location>
</feature>
<accession>A0A7L4URJ8</accession>
<proteinExistence type="predicted"/>
<keyword evidence="4 6" id="KW-1133">Transmembrane helix</keyword>
<feature type="transmembrane region" description="Helical" evidence="6">
    <location>
        <begin position="261"/>
        <end position="286"/>
    </location>
</feature>
<comment type="caution">
    <text evidence="7">The sequence shown here is derived from an EMBL/GenBank/DDBJ whole genome shotgun (WGS) entry which is preliminary data.</text>
</comment>
<organism evidence="7 8">
    <name type="scientific">Balneicella halophila</name>
    <dbReference type="NCBI Taxonomy" id="1537566"/>
    <lineage>
        <taxon>Bacteria</taxon>
        <taxon>Pseudomonadati</taxon>
        <taxon>Bacteroidota</taxon>
        <taxon>Bacteroidia</taxon>
        <taxon>Bacteroidales</taxon>
        <taxon>Balneicellaceae</taxon>
        <taxon>Balneicella</taxon>
    </lineage>
</organism>
<dbReference type="PANTHER" id="PTHR30213">
    <property type="entry name" value="INNER MEMBRANE PROTEIN YHJD"/>
    <property type="match status" value="1"/>
</dbReference>
<keyword evidence="3 6" id="KW-0812">Transmembrane</keyword>
<dbReference type="AlphaFoldDB" id="A0A7L4URJ8"/>
<dbReference type="GO" id="GO:0005886">
    <property type="term" value="C:plasma membrane"/>
    <property type="evidence" value="ECO:0007669"/>
    <property type="project" value="UniProtKB-SubCell"/>
</dbReference>
<reference evidence="7 8" key="1">
    <citation type="submission" date="2018-05" db="EMBL/GenBank/DDBJ databases">
        <title>Genomic Encyclopedia of Type Strains, Phase IV (KMG-IV): sequencing the most valuable type-strain genomes for metagenomic binning, comparative biology and taxonomic classification.</title>
        <authorList>
            <person name="Goeker M."/>
        </authorList>
    </citation>
    <scope>NUCLEOTIDE SEQUENCE [LARGE SCALE GENOMIC DNA]</scope>
    <source>
        <strain evidence="7 8">DSM 28579</strain>
    </source>
</reference>
<dbReference type="PIRSF" id="PIRSF035875">
    <property type="entry name" value="RNase_BN"/>
    <property type="match status" value="1"/>
</dbReference>
<dbReference type="InterPro" id="IPR017039">
    <property type="entry name" value="Virul_fac_BrkB"/>
</dbReference>
<evidence type="ECO:0000256" key="6">
    <source>
        <dbReference type="SAM" id="Phobius"/>
    </source>
</evidence>
<sequence length="311" mass="35259">MLKILTNNRIVNYLKRISLPGFEDIPVWNIILFFWNGLINGAITTRASAIAFSFFIALFPLLLFLFSLIPYVPIDNFQEELLGLLIDVMPRNAFLATRDTISDIVLRERFDLLSIGFISMLAFATNGVNSLMTAFAATYHSFKGRNWINQYLVSMLLVCILSVLIITAVVLTVSGRSLIKIFNQRDVLTNDINYFVLVVGQWLIIILLFFTAVAIIYYFAPSKRGKFRLFSAGTTLATLLMLISSWGFSYYINNFGQYNKLYGSIGTVIVILLWLYFNALSLLIGFELNISISNARKQELDLNKEGVLIES</sequence>
<feature type="transmembrane region" description="Helical" evidence="6">
    <location>
        <begin position="112"/>
        <end position="139"/>
    </location>
</feature>
<dbReference type="PANTHER" id="PTHR30213:SF0">
    <property type="entry name" value="UPF0761 MEMBRANE PROTEIN YIHY"/>
    <property type="match status" value="1"/>
</dbReference>
<dbReference type="Proteomes" id="UP000251835">
    <property type="component" value="Unassembled WGS sequence"/>
</dbReference>
<dbReference type="RefSeq" id="WP_165806839.1">
    <property type="nucleotide sequence ID" value="NZ_QENZ01000003.1"/>
</dbReference>
<feature type="transmembrane region" description="Helical" evidence="6">
    <location>
        <begin position="151"/>
        <end position="174"/>
    </location>
</feature>
<evidence type="ECO:0000256" key="5">
    <source>
        <dbReference type="ARBA" id="ARBA00023136"/>
    </source>
</evidence>
<dbReference type="NCBIfam" id="TIGR00765">
    <property type="entry name" value="yihY_not_rbn"/>
    <property type="match status" value="1"/>
</dbReference>
<feature type="transmembrane region" description="Helical" evidence="6">
    <location>
        <begin position="50"/>
        <end position="72"/>
    </location>
</feature>
<feature type="transmembrane region" description="Helical" evidence="6">
    <location>
        <begin position="194"/>
        <end position="220"/>
    </location>
</feature>
<feature type="transmembrane region" description="Helical" evidence="6">
    <location>
        <begin position="25"/>
        <end position="43"/>
    </location>
</feature>
<evidence type="ECO:0000256" key="2">
    <source>
        <dbReference type="ARBA" id="ARBA00022475"/>
    </source>
</evidence>
<evidence type="ECO:0000256" key="1">
    <source>
        <dbReference type="ARBA" id="ARBA00004651"/>
    </source>
</evidence>
<dbReference type="Pfam" id="PF03631">
    <property type="entry name" value="Virul_fac_BrkB"/>
    <property type="match status" value="1"/>
</dbReference>
<keyword evidence="8" id="KW-1185">Reference proteome</keyword>
<comment type="subcellular location">
    <subcellularLocation>
        <location evidence="1">Cell membrane</location>
        <topology evidence="1">Multi-pass membrane protein</topology>
    </subcellularLocation>
</comment>
<protein>
    <submittedName>
        <fullName evidence="7">Membrane protein</fullName>
    </submittedName>
</protein>
<gene>
    <name evidence="7" type="ORF">C7377_0684</name>
</gene>
<keyword evidence="5 6" id="KW-0472">Membrane</keyword>
<evidence type="ECO:0000256" key="4">
    <source>
        <dbReference type="ARBA" id="ARBA00022989"/>
    </source>
</evidence>
<evidence type="ECO:0000256" key="3">
    <source>
        <dbReference type="ARBA" id="ARBA00022692"/>
    </source>
</evidence>